<dbReference type="GO" id="GO:0009298">
    <property type="term" value="P:GDP-mannose biosynthetic process"/>
    <property type="evidence" value="ECO:0007669"/>
    <property type="project" value="TreeGrafter"/>
</dbReference>
<protein>
    <submittedName>
        <fullName evidence="3">Mannose-1-phosphate guanylyltransferase</fullName>
    </submittedName>
</protein>
<dbReference type="Pfam" id="PF22640">
    <property type="entry name" value="ManC_GMP_beta-helix"/>
    <property type="match status" value="1"/>
</dbReference>
<feature type="domain" description="MannoseP isomerase/GMP-like beta-helix" evidence="2">
    <location>
        <begin position="295"/>
        <end position="346"/>
    </location>
</feature>
<evidence type="ECO:0000313" key="4">
    <source>
        <dbReference type="Proteomes" id="UP000316253"/>
    </source>
</evidence>
<organism evidence="3 4">
    <name type="scientific">Candidatus Berkelbacteria bacterium Gr01-1014_85</name>
    <dbReference type="NCBI Taxonomy" id="2017150"/>
    <lineage>
        <taxon>Bacteria</taxon>
        <taxon>Candidatus Berkelbacteria</taxon>
    </lineage>
</organism>
<comment type="caution">
    <text evidence="3">The sequence shown here is derived from an EMBL/GenBank/DDBJ whole genome shotgun (WGS) entry which is preliminary data.</text>
</comment>
<proteinExistence type="predicted"/>
<dbReference type="GO" id="GO:0004475">
    <property type="term" value="F:mannose-1-phosphate guanylyltransferase (GTP) activity"/>
    <property type="evidence" value="ECO:0007669"/>
    <property type="project" value="TreeGrafter"/>
</dbReference>
<dbReference type="AlphaFoldDB" id="A0A554JBG7"/>
<dbReference type="InterPro" id="IPR051161">
    <property type="entry name" value="Mannose-6P_isomerase_type2"/>
</dbReference>
<reference evidence="3 4" key="1">
    <citation type="submission" date="2017-08" db="EMBL/GenBank/DDBJ databases">
        <title>Mechanisms for carbon and nitrogen cycling indicate functional differentiation within the Candidate Phyla Radiation.</title>
        <authorList>
            <person name="Danczak R.E."/>
            <person name="Johnston M.D."/>
            <person name="Kenah C."/>
            <person name="Slattery M."/>
            <person name="Wrighton K.C."/>
            <person name="Wilkins M.J."/>
        </authorList>
    </citation>
    <scope>NUCLEOTIDE SEQUENCE [LARGE SCALE GENOMIC DNA]</scope>
    <source>
        <strain evidence="3">Gr01-1014_85</strain>
    </source>
</reference>
<sequence length="358" mass="39882">MKLLNNSTYAVIVAGGSGTRLWPMSRKDLPKQMQKFISDKTLIDETYQRLVGVFHQQNIYVATTANYKDKIQELLPDIDSKNIIVEPEARGTTAAFALFSATIAAKDPEAIIFSLASDHAVTDIEKFQTTIRHAVAEIEEHPKQIAIVGIKPTRADTGLGYIKIGKTINSDHNCYQVEKFVEKPSHEVAKVYYESGEYLWNTAYYCYKAKTLLAAYADADPKITDSVKAYLKSGDKADFQAIPNTAHEIEIINSQKFPILGIAADFDWSDIGNWQALHSLLKSLTGKDLIESSSSHIDINSSNCLIMAQEDKLIATVGLNNIVVVETPDVLLVMNKEQPQEIKELLNIIKAKGLERYL</sequence>
<keyword evidence="3" id="KW-0548">Nucleotidyltransferase</keyword>
<dbReference type="InterPro" id="IPR005835">
    <property type="entry name" value="NTP_transferase_dom"/>
</dbReference>
<name>A0A554JBG7_9BACT</name>
<evidence type="ECO:0000313" key="3">
    <source>
        <dbReference type="EMBL" id="TSC65733.1"/>
    </source>
</evidence>
<evidence type="ECO:0000259" key="2">
    <source>
        <dbReference type="Pfam" id="PF22640"/>
    </source>
</evidence>
<gene>
    <name evidence="3" type="ORF">CEO22_375</name>
</gene>
<dbReference type="PANTHER" id="PTHR46390">
    <property type="entry name" value="MANNOSE-1-PHOSPHATE GUANYLYLTRANSFERASE"/>
    <property type="match status" value="1"/>
</dbReference>
<dbReference type="InterPro" id="IPR054566">
    <property type="entry name" value="ManC/GMP-like_b-helix"/>
</dbReference>
<dbReference type="Proteomes" id="UP000316253">
    <property type="component" value="Unassembled WGS sequence"/>
</dbReference>
<dbReference type="Gene3D" id="3.90.550.10">
    <property type="entry name" value="Spore Coat Polysaccharide Biosynthesis Protein SpsA, Chain A"/>
    <property type="match status" value="1"/>
</dbReference>
<accession>A0A554JBG7</accession>
<dbReference type="InterPro" id="IPR029044">
    <property type="entry name" value="Nucleotide-diphossugar_trans"/>
</dbReference>
<keyword evidence="3" id="KW-0808">Transferase</keyword>
<dbReference type="SUPFAM" id="SSF53448">
    <property type="entry name" value="Nucleotide-diphospho-sugar transferases"/>
    <property type="match status" value="1"/>
</dbReference>
<feature type="domain" description="Nucleotidyl transferase" evidence="1">
    <location>
        <begin position="10"/>
        <end position="283"/>
    </location>
</feature>
<evidence type="ECO:0000259" key="1">
    <source>
        <dbReference type="Pfam" id="PF00483"/>
    </source>
</evidence>
<dbReference type="EMBL" id="VMFD01000030">
    <property type="protein sequence ID" value="TSC65733.1"/>
    <property type="molecule type" value="Genomic_DNA"/>
</dbReference>
<dbReference type="Pfam" id="PF00483">
    <property type="entry name" value="NTP_transferase"/>
    <property type="match status" value="1"/>
</dbReference>
<dbReference type="SUPFAM" id="SSF159283">
    <property type="entry name" value="Guanosine diphospho-D-mannose pyrophosphorylase/mannose-6-phosphate isomerase linker domain"/>
    <property type="match status" value="1"/>
</dbReference>
<dbReference type="PANTHER" id="PTHR46390:SF1">
    <property type="entry name" value="MANNOSE-1-PHOSPHATE GUANYLYLTRANSFERASE"/>
    <property type="match status" value="1"/>
</dbReference>